<proteinExistence type="predicted"/>
<protein>
    <submittedName>
        <fullName evidence="1">Uncharacterized protein</fullName>
    </submittedName>
</protein>
<name>A0A0E9SEK5_ANGAN</name>
<reference evidence="1" key="1">
    <citation type="submission" date="2014-11" db="EMBL/GenBank/DDBJ databases">
        <authorList>
            <person name="Amaro Gonzalez C."/>
        </authorList>
    </citation>
    <scope>NUCLEOTIDE SEQUENCE</scope>
</reference>
<dbReference type="AlphaFoldDB" id="A0A0E9SEK5"/>
<accession>A0A0E9SEK5</accession>
<reference evidence="1" key="2">
    <citation type="journal article" date="2015" name="Fish Shellfish Immunol.">
        <title>Early steps in the European eel (Anguilla anguilla)-Vibrio vulnificus interaction in the gills: Role of the RtxA13 toxin.</title>
        <authorList>
            <person name="Callol A."/>
            <person name="Pajuelo D."/>
            <person name="Ebbesson L."/>
            <person name="Teles M."/>
            <person name="MacKenzie S."/>
            <person name="Amaro C."/>
        </authorList>
    </citation>
    <scope>NUCLEOTIDE SEQUENCE</scope>
</reference>
<sequence length="33" mass="4032">MNCVQHETSNNKNSAIRMFHRFRYMFTKINIAK</sequence>
<dbReference type="EMBL" id="GBXM01069452">
    <property type="protein sequence ID" value="JAH39125.1"/>
    <property type="molecule type" value="Transcribed_RNA"/>
</dbReference>
<evidence type="ECO:0000313" key="1">
    <source>
        <dbReference type="EMBL" id="JAH39125.1"/>
    </source>
</evidence>
<organism evidence="1">
    <name type="scientific">Anguilla anguilla</name>
    <name type="common">European freshwater eel</name>
    <name type="synonym">Muraena anguilla</name>
    <dbReference type="NCBI Taxonomy" id="7936"/>
    <lineage>
        <taxon>Eukaryota</taxon>
        <taxon>Metazoa</taxon>
        <taxon>Chordata</taxon>
        <taxon>Craniata</taxon>
        <taxon>Vertebrata</taxon>
        <taxon>Euteleostomi</taxon>
        <taxon>Actinopterygii</taxon>
        <taxon>Neopterygii</taxon>
        <taxon>Teleostei</taxon>
        <taxon>Anguilliformes</taxon>
        <taxon>Anguillidae</taxon>
        <taxon>Anguilla</taxon>
    </lineage>
</organism>